<protein>
    <submittedName>
        <fullName evidence="1">Uncharacterized protein</fullName>
    </submittedName>
</protein>
<dbReference type="AlphaFoldDB" id="A0A5E6ZYX0"/>
<reference evidence="1 2" key="1">
    <citation type="submission" date="2019-09" db="EMBL/GenBank/DDBJ databases">
        <authorList>
            <person name="Chandra G."/>
            <person name="Truman W A."/>
        </authorList>
    </citation>
    <scope>NUCLEOTIDE SEQUENCE [LARGE SCALE GENOMIC DNA]</scope>
    <source>
        <strain evidence="1">PS710</strain>
    </source>
</reference>
<evidence type="ECO:0000313" key="2">
    <source>
        <dbReference type="Proteomes" id="UP000381093"/>
    </source>
</evidence>
<proteinExistence type="predicted"/>
<name>A0A5E6ZYX0_PSEFL</name>
<evidence type="ECO:0000313" key="1">
    <source>
        <dbReference type="EMBL" id="VVN71732.1"/>
    </source>
</evidence>
<organism evidence="1 2">
    <name type="scientific">Pseudomonas fluorescens</name>
    <dbReference type="NCBI Taxonomy" id="294"/>
    <lineage>
        <taxon>Bacteria</taxon>
        <taxon>Pseudomonadati</taxon>
        <taxon>Pseudomonadota</taxon>
        <taxon>Gammaproteobacteria</taxon>
        <taxon>Pseudomonadales</taxon>
        <taxon>Pseudomonadaceae</taxon>
        <taxon>Pseudomonas</taxon>
    </lineage>
</organism>
<gene>
    <name evidence="1" type="ORF">PS710_00473</name>
</gene>
<accession>A0A5E6ZYX0</accession>
<dbReference type="EMBL" id="CABVHW010000001">
    <property type="protein sequence ID" value="VVN71732.1"/>
    <property type="molecule type" value="Genomic_DNA"/>
</dbReference>
<sequence length="53" mass="6127">MVANELANLLTRRDELKERTSFNCDTYYHVLDVVGDARNISKRPSYTALQLKP</sequence>
<dbReference type="Proteomes" id="UP000381093">
    <property type="component" value="Unassembled WGS sequence"/>
</dbReference>